<keyword evidence="3" id="KW-1185">Reference proteome</keyword>
<feature type="transmembrane region" description="Helical" evidence="2">
    <location>
        <begin position="202"/>
        <end position="228"/>
    </location>
</feature>
<feature type="transmembrane region" description="Helical" evidence="2">
    <location>
        <begin position="620"/>
        <end position="642"/>
    </location>
</feature>
<feature type="transmembrane region" description="Helical" evidence="2">
    <location>
        <begin position="248"/>
        <end position="274"/>
    </location>
</feature>
<evidence type="ECO:0000313" key="4">
    <source>
        <dbReference type="RefSeq" id="XP_035668408.1"/>
    </source>
</evidence>
<name>A0A9J7KR69_BRAFL</name>
<reference evidence="3" key="1">
    <citation type="journal article" date="2020" name="Nat. Ecol. Evol.">
        <title>Deeply conserved synteny resolves early events in vertebrate evolution.</title>
        <authorList>
            <person name="Simakov O."/>
            <person name="Marletaz F."/>
            <person name="Yue J.X."/>
            <person name="O'Connell B."/>
            <person name="Jenkins J."/>
            <person name="Brandt A."/>
            <person name="Calef R."/>
            <person name="Tung C.H."/>
            <person name="Huang T.K."/>
            <person name="Schmutz J."/>
            <person name="Satoh N."/>
            <person name="Yu J.K."/>
            <person name="Putnam N.H."/>
            <person name="Green R.E."/>
            <person name="Rokhsar D.S."/>
        </authorList>
    </citation>
    <scope>NUCLEOTIDE SEQUENCE [LARGE SCALE GENOMIC DNA]</scope>
    <source>
        <strain evidence="3">S238N-H82</strain>
    </source>
</reference>
<keyword evidence="2" id="KW-0472">Membrane</keyword>
<dbReference type="OMA" id="CVECTSC"/>
<proteinExistence type="predicted"/>
<dbReference type="KEGG" id="bfo:118410740"/>
<dbReference type="RefSeq" id="XP_035668408.1">
    <property type="nucleotide sequence ID" value="XM_035812515.1"/>
</dbReference>
<feature type="transmembrane region" description="Helical" evidence="2">
    <location>
        <begin position="157"/>
        <end position="175"/>
    </location>
</feature>
<dbReference type="OrthoDB" id="10421822at2759"/>
<feature type="transmembrane region" description="Helical" evidence="2">
    <location>
        <begin position="87"/>
        <end position="106"/>
    </location>
</feature>
<evidence type="ECO:0000256" key="1">
    <source>
        <dbReference type="SAM" id="MobiDB-lite"/>
    </source>
</evidence>
<feature type="transmembrane region" description="Helical" evidence="2">
    <location>
        <begin position="324"/>
        <end position="345"/>
    </location>
</feature>
<accession>A0A9J7KR69</accession>
<feature type="region of interest" description="Disordered" evidence="1">
    <location>
        <begin position="1"/>
        <end position="78"/>
    </location>
</feature>
<gene>
    <name evidence="4" type="primary">LOC118410740</name>
</gene>
<feature type="transmembrane region" description="Helical" evidence="2">
    <location>
        <begin position="365"/>
        <end position="384"/>
    </location>
</feature>
<organism evidence="3 4">
    <name type="scientific">Branchiostoma floridae</name>
    <name type="common">Florida lancelet</name>
    <name type="synonym">Amphioxus</name>
    <dbReference type="NCBI Taxonomy" id="7739"/>
    <lineage>
        <taxon>Eukaryota</taxon>
        <taxon>Metazoa</taxon>
        <taxon>Chordata</taxon>
        <taxon>Cephalochordata</taxon>
        <taxon>Leptocardii</taxon>
        <taxon>Amphioxiformes</taxon>
        <taxon>Branchiostomatidae</taxon>
        <taxon>Branchiostoma</taxon>
    </lineage>
</organism>
<dbReference type="Proteomes" id="UP000001554">
    <property type="component" value="Chromosome 3"/>
</dbReference>
<keyword evidence="2" id="KW-0812">Transmembrane</keyword>
<protein>
    <submittedName>
        <fullName evidence="4">Uncharacterized protein LOC118410740</fullName>
    </submittedName>
</protein>
<feature type="compositionally biased region" description="Low complexity" evidence="1">
    <location>
        <begin position="57"/>
        <end position="69"/>
    </location>
</feature>
<sequence length="657" mass="74506">MADNRRSQSIKSLGRQSTPGLLNFNPDNWNQSSNNQKTQDNPAFRDDEEAGSAGTTESQQEESPSSMEQGVNNGQTSDPKPLPCKNIIVIVLSLLFCFIGCINYIGSIGLEVLCMWDLNLGRSMANSVAGMHTNQTWSRINDTCDPAKSQEDIPYDLIDLVLYIQPAIVVIFWKFKLAKHVDEYEGGYGTDKQEKNYRLRRTCYFISLNWLFLFLFHCVECTSCSFLNPNVVFGTAIEIINKTACPWISIAFQMTLVPVYSLCCWYATNMACVLRRRAKKIKEKSEQLFGTDNQTKDPRAILKELYTELLYDTWGEKVWKNISFVMNIMMYIAVILCLLYTHVYISEVELTLGAWFSHFMRLLTIASLALTPYMHVAFACVRVTEAFKKMSEKSIEAERQDYHTDSKYNDHIADYESRDSGHVDMGDIAVQCGIPSEREKRADRIKNRVQVTKAMKARRNDLTFEDSHTNQSAKSEEVKIAIEIKEIVQSSERRAQWARLIKEIAKAQDTVLYNGILSSLYTTRNGVHWTMLGMVGAVAWEVLDHLNAFDESKVSDTSKERFMVALFGALALAAGMSGVLFVLFWQICGCCGCGNVPFKKTCCTNLSYKTGETDKTKTKICLVAFATLILWSTIYTCFYFAVSEDNDCTMELNPLVT</sequence>
<evidence type="ECO:0000256" key="2">
    <source>
        <dbReference type="SAM" id="Phobius"/>
    </source>
</evidence>
<feature type="compositionally biased region" description="Polar residues" evidence="1">
    <location>
        <begin position="7"/>
        <end position="41"/>
    </location>
</feature>
<dbReference type="AlphaFoldDB" id="A0A9J7KR69"/>
<reference evidence="4" key="2">
    <citation type="submission" date="2025-08" db="UniProtKB">
        <authorList>
            <consortium name="RefSeq"/>
        </authorList>
    </citation>
    <scope>IDENTIFICATION</scope>
    <source>
        <strain evidence="4">S238N-H82</strain>
        <tissue evidence="4">Testes</tissue>
    </source>
</reference>
<feature type="transmembrane region" description="Helical" evidence="2">
    <location>
        <begin position="563"/>
        <end position="585"/>
    </location>
</feature>
<evidence type="ECO:0000313" key="3">
    <source>
        <dbReference type="Proteomes" id="UP000001554"/>
    </source>
</evidence>
<feature type="transmembrane region" description="Helical" evidence="2">
    <location>
        <begin position="526"/>
        <end position="543"/>
    </location>
</feature>
<keyword evidence="2" id="KW-1133">Transmembrane helix</keyword>
<dbReference type="GeneID" id="118410740"/>